<gene>
    <name evidence="1" type="ORF">AVEN_250539_1</name>
</gene>
<evidence type="ECO:0000313" key="1">
    <source>
        <dbReference type="EMBL" id="GBM44555.1"/>
    </source>
</evidence>
<reference evidence="1 2" key="1">
    <citation type="journal article" date="2019" name="Sci. Rep.">
        <title>Orb-weaving spider Araneus ventricosus genome elucidates the spidroin gene catalogue.</title>
        <authorList>
            <person name="Kono N."/>
            <person name="Nakamura H."/>
            <person name="Ohtoshi R."/>
            <person name="Moran D.A.P."/>
            <person name="Shinohara A."/>
            <person name="Yoshida Y."/>
            <person name="Fujiwara M."/>
            <person name="Mori M."/>
            <person name="Tomita M."/>
            <person name="Arakawa K."/>
        </authorList>
    </citation>
    <scope>NUCLEOTIDE SEQUENCE [LARGE SCALE GENOMIC DNA]</scope>
</reference>
<comment type="caution">
    <text evidence="1">The sequence shown here is derived from an EMBL/GenBank/DDBJ whole genome shotgun (WGS) entry which is preliminary data.</text>
</comment>
<dbReference type="Proteomes" id="UP000499080">
    <property type="component" value="Unassembled WGS sequence"/>
</dbReference>
<organism evidence="1 2">
    <name type="scientific">Araneus ventricosus</name>
    <name type="common">Orbweaver spider</name>
    <name type="synonym">Epeira ventricosa</name>
    <dbReference type="NCBI Taxonomy" id="182803"/>
    <lineage>
        <taxon>Eukaryota</taxon>
        <taxon>Metazoa</taxon>
        <taxon>Ecdysozoa</taxon>
        <taxon>Arthropoda</taxon>
        <taxon>Chelicerata</taxon>
        <taxon>Arachnida</taxon>
        <taxon>Araneae</taxon>
        <taxon>Araneomorphae</taxon>
        <taxon>Entelegynae</taxon>
        <taxon>Araneoidea</taxon>
        <taxon>Araneidae</taxon>
        <taxon>Araneus</taxon>
    </lineage>
</organism>
<keyword evidence="2" id="KW-1185">Reference proteome</keyword>
<dbReference type="AlphaFoldDB" id="A0A4Y2FVU0"/>
<evidence type="ECO:0008006" key="3">
    <source>
        <dbReference type="Google" id="ProtNLM"/>
    </source>
</evidence>
<accession>A0A4Y2FVU0</accession>
<dbReference type="Pfam" id="PF14223">
    <property type="entry name" value="Retrotran_gag_2"/>
    <property type="match status" value="1"/>
</dbReference>
<evidence type="ECO:0000313" key="2">
    <source>
        <dbReference type="Proteomes" id="UP000499080"/>
    </source>
</evidence>
<name>A0A4Y2FVU0_ARAVE</name>
<sequence length="108" mass="12522">MAESQARIEMLNKRNFEIWKLQMEAVLIKNDRFTYLSEVAPPPEPKEAYGSWKIEDSKTKADLILCIQPIELNLVKYCLTAKDMWETLESTYLSKGPARKTNLLKSLL</sequence>
<protein>
    <recommendedName>
        <fullName evidence="3">DUF4219 domain-containing protein</fullName>
    </recommendedName>
</protein>
<dbReference type="EMBL" id="BGPR01001069">
    <property type="protein sequence ID" value="GBM44555.1"/>
    <property type="molecule type" value="Genomic_DNA"/>
</dbReference>
<proteinExistence type="predicted"/>
<dbReference type="OrthoDB" id="413361at2759"/>